<name>A0ABN8XVY9_RANTA</name>
<dbReference type="EMBL" id="OX459946">
    <property type="protein sequence ID" value="CAI9153542.1"/>
    <property type="molecule type" value="Genomic_DNA"/>
</dbReference>
<protein>
    <submittedName>
        <fullName evidence="2">Uncharacterized protein</fullName>
    </submittedName>
</protein>
<organism evidence="2 3">
    <name type="scientific">Rangifer tarandus platyrhynchus</name>
    <name type="common">Svalbard reindeer</name>
    <dbReference type="NCBI Taxonomy" id="3082113"/>
    <lineage>
        <taxon>Eukaryota</taxon>
        <taxon>Metazoa</taxon>
        <taxon>Chordata</taxon>
        <taxon>Craniata</taxon>
        <taxon>Vertebrata</taxon>
        <taxon>Euteleostomi</taxon>
        <taxon>Mammalia</taxon>
        <taxon>Eutheria</taxon>
        <taxon>Laurasiatheria</taxon>
        <taxon>Artiodactyla</taxon>
        <taxon>Ruminantia</taxon>
        <taxon>Pecora</taxon>
        <taxon>Cervidae</taxon>
        <taxon>Odocoileinae</taxon>
        <taxon>Rangifer</taxon>
    </lineage>
</organism>
<feature type="region of interest" description="Disordered" evidence="1">
    <location>
        <begin position="14"/>
        <end position="52"/>
    </location>
</feature>
<evidence type="ECO:0000313" key="2">
    <source>
        <dbReference type="EMBL" id="CAI9153542.1"/>
    </source>
</evidence>
<feature type="region of interest" description="Disordered" evidence="1">
    <location>
        <begin position="153"/>
        <end position="172"/>
    </location>
</feature>
<gene>
    <name evidence="2" type="ORF">MRATA1EN1_LOCUS2504</name>
</gene>
<proteinExistence type="predicted"/>
<evidence type="ECO:0000256" key="1">
    <source>
        <dbReference type="SAM" id="MobiDB-lite"/>
    </source>
</evidence>
<accession>A0ABN8XVY9</accession>
<reference evidence="2" key="1">
    <citation type="submission" date="2023-04" db="EMBL/GenBank/DDBJ databases">
        <authorList>
            <consortium name="ELIXIR-Norway"/>
        </authorList>
    </citation>
    <scope>NUCLEOTIDE SEQUENCE [LARGE SCALE GENOMIC DNA]</scope>
</reference>
<evidence type="ECO:0000313" key="3">
    <source>
        <dbReference type="Proteomes" id="UP001176941"/>
    </source>
</evidence>
<feature type="compositionally biased region" description="Polar residues" evidence="1">
    <location>
        <begin position="155"/>
        <end position="166"/>
    </location>
</feature>
<dbReference type="Proteomes" id="UP001176941">
    <property type="component" value="Chromosome 10"/>
</dbReference>
<sequence length="172" mass="18456">MKVRFEGVIPMVGGLGRRQDSRGRTAKPSGALSQDESHLTLPGSTKHLTRGVGGGGWGWGGDRWLWQMTGGFKGWDKVEATGKEIRRRRMPCTSGHLGGGGALEWNLGGSRIQRKQPQGLAVVPACSGFFLNKLEQHSNNFHSKFLSLGVAHATSAPSQAPRSTWRSPAGSP</sequence>
<keyword evidence="3" id="KW-1185">Reference proteome</keyword>